<accession>A0ABQ3K220</accession>
<dbReference type="Proteomes" id="UP000649955">
    <property type="component" value="Unassembled WGS sequence"/>
</dbReference>
<comment type="caution">
    <text evidence="2">The sequence shown here is derived from an EMBL/GenBank/DDBJ whole genome shotgun (WGS) entry which is preliminary data.</text>
</comment>
<proteinExistence type="predicted"/>
<keyword evidence="1" id="KW-0812">Transmembrane</keyword>
<dbReference type="RefSeq" id="WP_191306976.1">
    <property type="nucleotide sequence ID" value="NZ_BNAW01000003.1"/>
</dbReference>
<name>A0ABQ3K220_9PSEU</name>
<reference evidence="3" key="1">
    <citation type="journal article" date="2019" name="Int. J. Syst. Evol. Microbiol.">
        <title>The Global Catalogue of Microorganisms (GCM) 10K type strain sequencing project: providing services to taxonomists for standard genome sequencing and annotation.</title>
        <authorList>
            <consortium name="The Broad Institute Genomics Platform"/>
            <consortium name="The Broad Institute Genome Sequencing Center for Infectious Disease"/>
            <person name="Wu L."/>
            <person name="Ma J."/>
        </authorList>
    </citation>
    <scope>NUCLEOTIDE SEQUENCE [LARGE SCALE GENOMIC DNA]</scope>
    <source>
        <strain evidence="3">CGMCC 4.7680</strain>
    </source>
</reference>
<keyword evidence="1" id="KW-1133">Transmembrane helix</keyword>
<feature type="transmembrane region" description="Helical" evidence="1">
    <location>
        <begin position="34"/>
        <end position="56"/>
    </location>
</feature>
<keyword evidence="1" id="KW-0472">Membrane</keyword>
<evidence type="ECO:0008006" key="4">
    <source>
        <dbReference type="Google" id="ProtNLM"/>
    </source>
</evidence>
<evidence type="ECO:0000256" key="1">
    <source>
        <dbReference type="SAM" id="Phobius"/>
    </source>
</evidence>
<feature type="transmembrane region" description="Helical" evidence="1">
    <location>
        <begin position="92"/>
        <end position="112"/>
    </location>
</feature>
<evidence type="ECO:0000313" key="2">
    <source>
        <dbReference type="EMBL" id="GHF98527.1"/>
    </source>
</evidence>
<feature type="transmembrane region" description="Helical" evidence="1">
    <location>
        <begin position="68"/>
        <end position="86"/>
    </location>
</feature>
<sequence length="141" mass="14890">MRELVRRCLVAMVSGLLALFALRAFPYRDVCTGPACIFAAMFVVPLVVIGAALLAYPLMALGRVRPAWPVALVGPLVVLSLVTTVLDLVTCPFPVVCVAVAGSYAFAALVTADGLPRAWRVVLAAPAVVLFAWGVVWPILS</sequence>
<protein>
    <recommendedName>
        <fullName evidence="4">Integral membrane protein</fullName>
    </recommendedName>
</protein>
<organism evidence="2 3">
    <name type="scientific">Amycolatopsis bullii</name>
    <dbReference type="NCBI Taxonomy" id="941987"/>
    <lineage>
        <taxon>Bacteria</taxon>
        <taxon>Bacillati</taxon>
        <taxon>Actinomycetota</taxon>
        <taxon>Actinomycetes</taxon>
        <taxon>Pseudonocardiales</taxon>
        <taxon>Pseudonocardiaceae</taxon>
        <taxon>Amycolatopsis</taxon>
    </lineage>
</organism>
<gene>
    <name evidence="2" type="ORF">GCM10017567_11570</name>
</gene>
<evidence type="ECO:0000313" key="3">
    <source>
        <dbReference type="Proteomes" id="UP000649955"/>
    </source>
</evidence>
<keyword evidence="3" id="KW-1185">Reference proteome</keyword>
<dbReference type="EMBL" id="BNAW01000003">
    <property type="protein sequence ID" value="GHF98527.1"/>
    <property type="molecule type" value="Genomic_DNA"/>
</dbReference>
<feature type="transmembrane region" description="Helical" evidence="1">
    <location>
        <begin position="119"/>
        <end position="140"/>
    </location>
</feature>